<sequence length="173" mass="19329">MLLLVLAWPPPSAAQVSALETDGASAYYYTDHFEVLIDRPVDETWLHVVELGTWMPWMASEDSPTGTAVEGRRVTLYGDNVMEVVKVIPDRMILLANLPVEENGEHSQGTAMVSVMATGDGTLVSIFMNRVYIQVDDVESPQRAKRESTAFAEQRRKTFRDGFLSTLKHLAEQ</sequence>
<evidence type="ECO:0000313" key="2">
    <source>
        <dbReference type="Proteomes" id="UP000325372"/>
    </source>
</evidence>
<dbReference type="SUPFAM" id="SSF55961">
    <property type="entry name" value="Bet v1-like"/>
    <property type="match status" value="1"/>
</dbReference>
<comment type="caution">
    <text evidence="1">The sequence shown here is derived from an EMBL/GenBank/DDBJ whole genome shotgun (WGS) entry which is preliminary data.</text>
</comment>
<evidence type="ECO:0008006" key="3">
    <source>
        <dbReference type="Google" id="ProtNLM"/>
    </source>
</evidence>
<protein>
    <recommendedName>
        <fullName evidence="3">SRPBCC family protein</fullName>
    </recommendedName>
</protein>
<proteinExistence type="predicted"/>
<dbReference type="Gene3D" id="3.30.530.20">
    <property type="match status" value="1"/>
</dbReference>
<dbReference type="InterPro" id="IPR023393">
    <property type="entry name" value="START-like_dom_sf"/>
</dbReference>
<reference evidence="1 2" key="1">
    <citation type="submission" date="2019-09" db="EMBL/GenBank/DDBJ databases">
        <title>Wenzhouxiangella sp. Genome sequencing and assembly.</title>
        <authorList>
            <person name="Zhang R."/>
        </authorList>
    </citation>
    <scope>NUCLEOTIDE SEQUENCE [LARGE SCALE GENOMIC DNA]</scope>
    <source>
        <strain evidence="1 2">W260</strain>
    </source>
</reference>
<dbReference type="EMBL" id="VYXP01000013">
    <property type="protein sequence ID" value="KAA9129655.1"/>
    <property type="molecule type" value="Genomic_DNA"/>
</dbReference>
<gene>
    <name evidence="1" type="ORF">F3N42_14925</name>
</gene>
<dbReference type="AlphaFoldDB" id="A0A5N0T3K7"/>
<accession>A0A5N0T3K7</accession>
<evidence type="ECO:0000313" key="1">
    <source>
        <dbReference type="EMBL" id="KAA9129655.1"/>
    </source>
</evidence>
<keyword evidence="2" id="KW-1185">Reference proteome</keyword>
<dbReference type="Proteomes" id="UP000325372">
    <property type="component" value="Unassembled WGS sequence"/>
</dbReference>
<name>A0A5N0T3K7_9GAMM</name>
<organism evidence="1 2">
    <name type="scientific">Marinihelvus fidelis</name>
    <dbReference type="NCBI Taxonomy" id="2613842"/>
    <lineage>
        <taxon>Bacteria</taxon>
        <taxon>Pseudomonadati</taxon>
        <taxon>Pseudomonadota</taxon>
        <taxon>Gammaproteobacteria</taxon>
        <taxon>Chromatiales</taxon>
        <taxon>Wenzhouxiangellaceae</taxon>
        <taxon>Marinihelvus</taxon>
    </lineage>
</organism>
<dbReference type="RefSeq" id="WP_150865531.1">
    <property type="nucleotide sequence ID" value="NZ_VYXP01000013.1"/>
</dbReference>